<keyword evidence="2" id="KW-0812">Transmembrane</keyword>
<feature type="transmembrane region" description="Helical" evidence="2">
    <location>
        <begin position="110"/>
        <end position="129"/>
    </location>
</feature>
<dbReference type="Proteomes" id="UP001195483">
    <property type="component" value="Unassembled WGS sequence"/>
</dbReference>
<feature type="coiled-coil region" evidence="1">
    <location>
        <begin position="57"/>
        <end position="98"/>
    </location>
</feature>
<reference evidence="3" key="3">
    <citation type="submission" date="2023-05" db="EMBL/GenBank/DDBJ databases">
        <authorList>
            <person name="Smith C.H."/>
        </authorList>
    </citation>
    <scope>NUCLEOTIDE SEQUENCE</scope>
    <source>
        <strain evidence="3">CHS0354</strain>
        <tissue evidence="3">Mantle</tissue>
    </source>
</reference>
<protein>
    <submittedName>
        <fullName evidence="3">Uncharacterized protein</fullName>
    </submittedName>
</protein>
<dbReference type="AlphaFoldDB" id="A0AAE0RL39"/>
<keyword evidence="4" id="KW-1185">Reference proteome</keyword>
<reference evidence="3" key="2">
    <citation type="journal article" date="2021" name="Genome Biol. Evol.">
        <title>Developing a high-quality reference genome for a parasitic bivalve with doubly uniparental inheritance (Bivalvia: Unionida).</title>
        <authorList>
            <person name="Smith C.H."/>
        </authorList>
    </citation>
    <scope>NUCLEOTIDE SEQUENCE</scope>
    <source>
        <strain evidence="3">CHS0354</strain>
        <tissue evidence="3">Mantle</tissue>
    </source>
</reference>
<reference evidence="3" key="1">
    <citation type="journal article" date="2021" name="Genome Biol. Evol.">
        <title>A High-Quality Reference Genome for a Parasitic Bivalve with Doubly Uniparental Inheritance (Bivalvia: Unionida).</title>
        <authorList>
            <person name="Smith C.H."/>
        </authorList>
    </citation>
    <scope>NUCLEOTIDE SEQUENCE</scope>
    <source>
        <strain evidence="3">CHS0354</strain>
    </source>
</reference>
<sequence>MTAYKVQVCIKAQVYSEGNNGGWQTETHPGEQDDFFSNSNENEFRNFFNNEENDVFLNEYELNIIRERERKKIEEKKKQELAIQKAKEEQQKKEEEFKTFVYEQYLFENLLYGIAAGGVIGVTIAKSYAQDTRETFQYIGTGLVLGAMIGIAVGSREIYFYDVPPDVASADTDKYSKYDRYDLYTSKSTQKTPSKSYFADGLGVGFKIEF</sequence>
<proteinExistence type="predicted"/>
<organism evidence="3 4">
    <name type="scientific">Potamilus streckersoni</name>
    <dbReference type="NCBI Taxonomy" id="2493646"/>
    <lineage>
        <taxon>Eukaryota</taxon>
        <taxon>Metazoa</taxon>
        <taxon>Spiralia</taxon>
        <taxon>Lophotrochozoa</taxon>
        <taxon>Mollusca</taxon>
        <taxon>Bivalvia</taxon>
        <taxon>Autobranchia</taxon>
        <taxon>Heteroconchia</taxon>
        <taxon>Palaeoheterodonta</taxon>
        <taxon>Unionida</taxon>
        <taxon>Unionoidea</taxon>
        <taxon>Unionidae</taxon>
        <taxon>Ambleminae</taxon>
        <taxon>Lampsilini</taxon>
        <taxon>Potamilus</taxon>
    </lineage>
</organism>
<evidence type="ECO:0000256" key="2">
    <source>
        <dbReference type="SAM" id="Phobius"/>
    </source>
</evidence>
<name>A0AAE0RL39_9BIVA</name>
<keyword evidence="2" id="KW-0472">Membrane</keyword>
<gene>
    <name evidence="3" type="ORF">CHS0354_030088</name>
</gene>
<keyword evidence="2" id="KW-1133">Transmembrane helix</keyword>
<accession>A0AAE0RL39</accession>
<dbReference type="EMBL" id="JAEAOA010001795">
    <property type="protein sequence ID" value="KAK3575756.1"/>
    <property type="molecule type" value="Genomic_DNA"/>
</dbReference>
<evidence type="ECO:0000313" key="3">
    <source>
        <dbReference type="EMBL" id="KAK3575756.1"/>
    </source>
</evidence>
<keyword evidence="1" id="KW-0175">Coiled coil</keyword>
<comment type="caution">
    <text evidence="3">The sequence shown here is derived from an EMBL/GenBank/DDBJ whole genome shotgun (WGS) entry which is preliminary data.</text>
</comment>
<evidence type="ECO:0000313" key="4">
    <source>
        <dbReference type="Proteomes" id="UP001195483"/>
    </source>
</evidence>
<feature type="transmembrane region" description="Helical" evidence="2">
    <location>
        <begin position="135"/>
        <end position="154"/>
    </location>
</feature>
<evidence type="ECO:0000256" key="1">
    <source>
        <dbReference type="SAM" id="Coils"/>
    </source>
</evidence>